<proteinExistence type="predicted"/>
<keyword evidence="3" id="KW-1185">Reference proteome</keyword>
<reference evidence="2 3" key="1">
    <citation type="submission" date="2019-02" db="EMBL/GenBank/DDBJ databases">
        <title>Deep-cultivation of Planctomycetes and their phenomic and genomic characterization uncovers novel biology.</title>
        <authorList>
            <person name="Wiegand S."/>
            <person name="Jogler M."/>
            <person name="Boedeker C."/>
            <person name="Pinto D."/>
            <person name="Vollmers J."/>
            <person name="Rivas-Marin E."/>
            <person name="Kohn T."/>
            <person name="Peeters S.H."/>
            <person name="Heuer A."/>
            <person name="Rast P."/>
            <person name="Oberbeckmann S."/>
            <person name="Bunk B."/>
            <person name="Jeske O."/>
            <person name="Meyerdierks A."/>
            <person name="Storesund J.E."/>
            <person name="Kallscheuer N."/>
            <person name="Luecker S."/>
            <person name="Lage O.M."/>
            <person name="Pohl T."/>
            <person name="Merkel B.J."/>
            <person name="Hornburger P."/>
            <person name="Mueller R.-W."/>
            <person name="Bruemmer F."/>
            <person name="Labrenz M."/>
            <person name="Spormann A.M."/>
            <person name="Op Den Camp H."/>
            <person name="Overmann J."/>
            <person name="Amann R."/>
            <person name="Jetten M.S.M."/>
            <person name="Mascher T."/>
            <person name="Medema M.H."/>
            <person name="Devos D.P."/>
            <person name="Kaster A.-K."/>
            <person name="Ovreas L."/>
            <person name="Rohde M."/>
            <person name="Galperin M.Y."/>
            <person name="Jogler C."/>
        </authorList>
    </citation>
    <scope>NUCLEOTIDE SEQUENCE [LARGE SCALE GENOMIC DNA]</scope>
    <source>
        <strain evidence="2 3">Pla100</strain>
    </source>
</reference>
<comment type="caution">
    <text evidence="2">The sequence shown here is derived from an EMBL/GenBank/DDBJ whole genome shotgun (WGS) entry which is preliminary data.</text>
</comment>
<sequence length="202" mass="22588">MRHALFSSQPPPDPAKPKPSRLRCRRLLLNQGCSFVELHADRLAKCRVPKLPRVEPRPEQECCDEAKAAGMSDGDAGGVVCCDGRKVSCVWISTGYLIGHPDRPTEPTAIKIIDECVKKHEDTHHGHIDDCKAKVPSLERPDFSAGVDADKGECEAYKAEEKCMKGKIVKCRGRLNCANQVRQVLEILKKRRDRHCRDSLKP</sequence>
<accession>A0A5C6AVD8</accession>
<dbReference type="EMBL" id="SJPM01000001">
    <property type="protein sequence ID" value="TWU03447.1"/>
    <property type="molecule type" value="Genomic_DNA"/>
</dbReference>
<protein>
    <submittedName>
        <fullName evidence="2">Uncharacterized protein</fullName>
    </submittedName>
</protein>
<evidence type="ECO:0000313" key="2">
    <source>
        <dbReference type="EMBL" id="TWU03447.1"/>
    </source>
</evidence>
<evidence type="ECO:0000313" key="3">
    <source>
        <dbReference type="Proteomes" id="UP000316213"/>
    </source>
</evidence>
<dbReference type="Proteomes" id="UP000316213">
    <property type="component" value="Unassembled WGS sequence"/>
</dbReference>
<evidence type="ECO:0000256" key="1">
    <source>
        <dbReference type="SAM" id="MobiDB-lite"/>
    </source>
</evidence>
<organism evidence="2 3">
    <name type="scientific">Neorhodopirellula pilleata</name>
    <dbReference type="NCBI Taxonomy" id="2714738"/>
    <lineage>
        <taxon>Bacteria</taxon>
        <taxon>Pseudomonadati</taxon>
        <taxon>Planctomycetota</taxon>
        <taxon>Planctomycetia</taxon>
        <taxon>Pirellulales</taxon>
        <taxon>Pirellulaceae</taxon>
        <taxon>Neorhodopirellula</taxon>
    </lineage>
</organism>
<feature type="region of interest" description="Disordered" evidence="1">
    <location>
        <begin position="1"/>
        <end position="20"/>
    </location>
</feature>
<dbReference type="AlphaFoldDB" id="A0A5C6AVD8"/>
<name>A0A5C6AVD8_9BACT</name>
<gene>
    <name evidence="2" type="ORF">Pla100_03740</name>
</gene>